<name>A0A170STM9_EHRRU</name>
<comment type="caution">
    <text evidence="1">The sequence shown here is derived from an EMBL/GenBank/DDBJ whole genome shotgun (WGS) entry which is preliminary data.</text>
</comment>
<protein>
    <submittedName>
        <fullName evidence="1">Uncharacterized protein</fullName>
    </submittedName>
</protein>
<sequence>LYISDLVLRKQFIITDVYLFFLLEGLLRMLHNITRILLKFVQQIL</sequence>
<evidence type="ECO:0000313" key="1">
    <source>
        <dbReference type="EMBL" id="GAT78333.1"/>
    </source>
</evidence>
<gene>
    <name evidence="1" type="ORF">EHRUM3_05510</name>
</gene>
<proteinExistence type="predicted"/>
<dbReference type="EMBL" id="BDDM01000184">
    <property type="protein sequence ID" value="GAT78333.1"/>
    <property type="molecule type" value="Genomic_DNA"/>
</dbReference>
<feature type="non-terminal residue" evidence="1">
    <location>
        <position position="1"/>
    </location>
</feature>
<dbReference type="Proteomes" id="UP000092731">
    <property type="component" value="Unassembled WGS sequence"/>
</dbReference>
<reference evidence="2" key="1">
    <citation type="submission" date="2016-05" db="EMBL/GenBank/DDBJ databases">
        <title>Draft genome sequences of four strains of Ehrlichia ruminantium, a tick-borne pathogen of ruminants, isolated from Zimbabwe, The Gambia and Ghana.</title>
        <authorList>
            <person name="Nakao R."/>
            <person name="Jongejan F."/>
            <person name="Sugimoto C."/>
        </authorList>
    </citation>
    <scope>NUCLEOTIDE SEQUENCE [LARGE SCALE GENOMIC DNA]</scope>
    <source>
        <strain evidence="2">Pokoase 417</strain>
    </source>
</reference>
<accession>A0A170STM9</accession>
<dbReference type="AlphaFoldDB" id="A0A170STM9"/>
<organism evidence="1 2">
    <name type="scientific">Ehrlichia ruminantium</name>
    <name type="common">heartwater rickettsia</name>
    <name type="synonym">Cowdria ruminantium</name>
    <dbReference type="NCBI Taxonomy" id="779"/>
    <lineage>
        <taxon>Bacteria</taxon>
        <taxon>Pseudomonadati</taxon>
        <taxon>Pseudomonadota</taxon>
        <taxon>Alphaproteobacteria</taxon>
        <taxon>Rickettsiales</taxon>
        <taxon>Anaplasmataceae</taxon>
        <taxon>Ehrlichia</taxon>
    </lineage>
</organism>
<evidence type="ECO:0000313" key="2">
    <source>
        <dbReference type="Proteomes" id="UP000092731"/>
    </source>
</evidence>